<feature type="region of interest" description="Disordered" evidence="1">
    <location>
        <begin position="217"/>
        <end position="358"/>
    </location>
</feature>
<protein>
    <submittedName>
        <fullName evidence="2">Uncharacterized protein</fullName>
    </submittedName>
</protein>
<comment type="caution">
    <text evidence="2">The sequence shown here is derived from an EMBL/GenBank/DDBJ whole genome shotgun (WGS) entry which is preliminary data.</text>
</comment>
<keyword evidence="3" id="KW-1185">Reference proteome</keyword>
<reference evidence="2" key="1">
    <citation type="submission" date="2023-03" db="EMBL/GenBank/DDBJ databases">
        <title>Massive genome expansion in bonnet fungi (Mycena s.s.) driven by repeated elements and novel gene families across ecological guilds.</title>
        <authorList>
            <consortium name="Lawrence Berkeley National Laboratory"/>
            <person name="Harder C.B."/>
            <person name="Miyauchi S."/>
            <person name="Viragh M."/>
            <person name="Kuo A."/>
            <person name="Thoen E."/>
            <person name="Andreopoulos B."/>
            <person name="Lu D."/>
            <person name="Skrede I."/>
            <person name="Drula E."/>
            <person name="Henrissat B."/>
            <person name="Morin E."/>
            <person name="Kohler A."/>
            <person name="Barry K."/>
            <person name="LaButti K."/>
            <person name="Morin E."/>
            <person name="Salamov A."/>
            <person name="Lipzen A."/>
            <person name="Mereny Z."/>
            <person name="Hegedus B."/>
            <person name="Baldrian P."/>
            <person name="Stursova M."/>
            <person name="Weitz H."/>
            <person name="Taylor A."/>
            <person name="Grigoriev I.V."/>
            <person name="Nagy L.G."/>
            <person name="Martin F."/>
            <person name="Kauserud H."/>
        </authorList>
    </citation>
    <scope>NUCLEOTIDE SEQUENCE</scope>
    <source>
        <strain evidence="2">CBHHK002</strain>
    </source>
</reference>
<dbReference type="Proteomes" id="UP001218218">
    <property type="component" value="Unassembled WGS sequence"/>
</dbReference>
<organism evidence="2 3">
    <name type="scientific">Mycena albidolilacea</name>
    <dbReference type="NCBI Taxonomy" id="1033008"/>
    <lineage>
        <taxon>Eukaryota</taxon>
        <taxon>Fungi</taxon>
        <taxon>Dikarya</taxon>
        <taxon>Basidiomycota</taxon>
        <taxon>Agaricomycotina</taxon>
        <taxon>Agaricomycetes</taxon>
        <taxon>Agaricomycetidae</taxon>
        <taxon>Agaricales</taxon>
        <taxon>Marasmiineae</taxon>
        <taxon>Mycenaceae</taxon>
        <taxon>Mycena</taxon>
    </lineage>
</organism>
<sequence>MSTTRTLRASTIANSFKAQMSRKSKATPSSSPVRPVGQSGRPLPRPLNPVPKGPKSAATVALSKDASPEPPKPQQHSAYGERLAHDHPDADFWVPFDNTVSRGLIRYFDSDALPTSDAYKFFDALRLAKPHFVNYRSSFPHPPLEVERFLYTVYKVASAVELKFPKPFKAPKTNPGQDLSFFLRLKPTAEVMQALKAYAKGSCIALDASFGIPQVEVRTPTPPYHHKDPLDDSDDEDDAPPLFTKGKGKAASSARKRARSPSDEESVPKKRQSRRKAKDSDADYVANDDDEDHDELTNDTEEPAEPEQAHEGSEAREDEEEEGVDDEEEGADKEDLEEEEEEATQASPKKAAKGAAGGKAKAAPATALAAPVSPLFAGPPNNRKQVKAMPVEQIGHDLVTEASKPPFLNKGPPACTNCISHGHDCKPCITARTNRCQRCNDGHMVCSRGRTAPELLTSFERLRPVLAVAPSALNTALISLVTARRELDLQWIQLTRMSAQYDQQFQELVDIILQQNDGFDAEYVRLFYEDPANREVLQGLLERSLRHISPEEHHRYRYARHPVTPVVHKPKPSVNEPSNSYTRLVPSDDHRISDIDALPNFGAVKHILQQSPGLVPLVLSPSLAVPLTQEAALHAFAKPSTVAGPSTAPLFPSPDHTLVGPAVPPLTSAEMEGVENDGS</sequence>
<feature type="region of interest" description="Disordered" evidence="1">
    <location>
        <begin position="1"/>
        <end position="80"/>
    </location>
</feature>
<feature type="compositionally biased region" description="Pro residues" evidence="1">
    <location>
        <begin position="43"/>
        <end position="52"/>
    </location>
</feature>
<name>A0AAD7EVE4_9AGAR</name>
<feature type="compositionally biased region" description="Acidic residues" evidence="1">
    <location>
        <begin position="316"/>
        <end position="343"/>
    </location>
</feature>
<gene>
    <name evidence="2" type="ORF">DFH08DRAFT_804874</name>
</gene>
<dbReference type="EMBL" id="JARIHO010000011">
    <property type="protein sequence ID" value="KAJ7353308.1"/>
    <property type="molecule type" value="Genomic_DNA"/>
</dbReference>
<accession>A0AAD7EVE4</accession>
<feature type="compositionally biased region" description="Polar residues" evidence="1">
    <location>
        <begin position="1"/>
        <end position="18"/>
    </location>
</feature>
<proteinExistence type="predicted"/>
<evidence type="ECO:0000313" key="3">
    <source>
        <dbReference type="Proteomes" id="UP001218218"/>
    </source>
</evidence>
<evidence type="ECO:0000313" key="2">
    <source>
        <dbReference type="EMBL" id="KAJ7353308.1"/>
    </source>
</evidence>
<dbReference type="AlphaFoldDB" id="A0AAD7EVE4"/>
<feature type="compositionally biased region" description="Acidic residues" evidence="1">
    <location>
        <begin position="286"/>
        <end position="305"/>
    </location>
</feature>
<evidence type="ECO:0000256" key="1">
    <source>
        <dbReference type="SAM" id="MobiDB-lite"/>
    </source>
</evidence>